<feature type="region of interest" description="Disordered" evidence="1">
    <location>
        <begin position="190"/>
        <end position="209"/>
    </location>
</feature>
<reference evidence="2" key="1">
    <citation type="submission" date="2021-01" db="EMBL/GenBank/DDBJ databases">
        <title>Phytophthora aleatoria, a newly-described species from Pinus radiata is distinct from Phytophthora cactorum isolates based on comparative genomics.</title>
        <authorList>
            <person name="Mcdougal R."/>
            <person name="Panda P."/>
            <person name="Williams N."/>
            <person name="Studholme D.J."/>
        </authorList>
    </citation>
    <scope>NUCLEOTIDE SEQUENCE</scope>
    <source>
        <strain evidence="2">NZFS 4037</strain>
    </source>
</reference>
<dbReference type="AlphaFoldDB" id="A0A8J5IFN2"/>
<evidence type="ECO:0000313" key="3">
    <source>
        <dbReference type="Proteomes" id="UP000709295"/>
    </source>
</evidence>
<dbReference type="EMBL" id="JAENGY010002081">
    <property type="protein sequence ID" value="KAG6945527.1"/>
    <property type="molecule type" value="Genomic_DNA"/>
</dbReference>
<protein>
    <submittedName>
        <fullName evidence="2">Uncharacterized protein</fullName>
    </submittedName>
</protein>
<evidence type="ECO:0000256" key="1">
    <source>
        <dbReference type="SAM" id="MobiDB-lite"/>
    </source>
</evidence>
<keyword evidence="3" id="KW-1185">Reference proteome</keyword>
<comment type="caution">
    <text evidence="2">The sequence shown here is derived from an EMBL/GenBank/DDBJ whole genome shotgun (WGS) entry which is preliminary data.</text>
</comment>
<evidence type="ECO:0000313" key="2">
    <source>
        <dbReference type="EMBL" id="KAG6945527.1"/>
    </source>
</evidence>
<gene>
    <name evidence="2" type="ORF">JG688_00016509</name>
</gene>
<name>A0A8J5IFN2_9STRA</name>
<organism evidence="2 3">
    <name type="scientific">Phytophthora aleatoria</name>
    <dbReference type="NCBI Taxonomy" id="2496075"/>
    <lineage>
        <taxon>Eukaryota</taxon>
        <taxon>Sar</taxon>
        <taxon>Stramenopiles</taxon>
        <taxon>Oomycota</taxon>
        <taxon>Peronosporomycetes</taxon>
        <taxon>Peronosporales</taxon>
        <taxon>Peronosporaceae</taxon>
        <taxon>Phytophthora</taxon>
    </lineage>
</organism>
<dbReference type="Proteomes" id="UP000709295">
    <property type="component" value="Unassembled WGS sequence"/>
</dbReference>
<proteinExistence type="predicted"/>
<accession>A0A8J5IFN2</accession>
<sequence length="209" mass="23722">MRYLAELVIYEKGVAAGNITRDVLEQTIRQILEEAGVGTTASAKEHSEHQQESSRNVHFWGGKFHFLPAKFEFPSADPLAAWMLWWFGNSTLGYPPLYRVTSRDLSSRHKASTLSEWATFVRHVTTEIESETGSAMPKIRTEAEAEKLFAIGINRLKLLPTIRARRGSQLQVSMFLRLVREAKKVANPNARSVPFRKRKRVKPGNTTVE</sequence>